<accession>A0A9W6RKF8</accession>
<evidence type="ECO:0000313" key="2">
    <source>
        <dbReference type="EMBL" id="GLY75657.1"/>
    </source>
</evidence>
<dbReference type="AlphaFoldDB" id="A0A9W6RKF8"/>
<keyword evidence="2" id="KW-0413">Isomerase</keyword>
<organism evidence="2 3">
    <name type="scientific">Actinoallomurus iriomotensis</name>
    <dbReference type="NCBI Taxonomy" id="478107"/>
    <lineage>
        <taxon>Bacteria</taxon>
        <taxon>Bacillati</taxon>
        <taxon>Actinomycetota</taxon>
        <taxon>Actinomycetes</taxon>
        <taxon>Streptosporangiales</taxon>
        <taxon>Thermomonosporaceae</taxon>
        <taxon>Actinoallomurus</taxon>
    </lineage>
</organism>
<protein>
    <submittedName>
        <fullName evidence="2">Xylose isomerase</fullName>
    </submittedName>
</protein>
<dbReference type="Pfam" id="PF01261">
    <property type="entry name" value="AP_endonuc_2"/>
    <property type="match status" value="1"/>
</dbReference>
<comment type="caution">
    <text evidence="2">The sequence shown here is derived from an EMBL/GenBank/DDBJ whole genome shotgun (WGS) entry which is preliminary data.</text>
</comment>
<dbReference type="EMBL" id="BSTJ01000004">
    <property type="protein sequence ID" value="GLY75657.1"/>
    <property type="molecule type" value="Genomic_DNA"/>
</dbReference>
<name>A0A9W6RKF8_9ACTN</name>
<dbReference type="InterPro" id="IPR013022">
    <property type="entry name" value="Xyl_isomerase-like_TIM-brl"/>
</dbReference>
<reference evidence="2" key="1">
    <citation type="submission" date="2023-03" db="EMBL/GenBank/DDBJ databases">
        <title>Actinoallomurus iriomotensis NBRC 103681.</title>
        <authorList>
            <person name="Ichikawa N."/>
            <person name="Sato H."/>
            <person name="Tonouchi N."/>
        </authorList>
    </citation>
    <scope>NUCLEOTIDE SEQUENCE</scope>
    <source>
        <strain evidence="2">NBRC 103681</strain>
    </source>
</reference>
<dbReference type="GO" id="GO:0016853">
    <property type="term" value="F:isomerase activity"/>
    <property type="evidence" value="ECO:0007669"/>
    <property type="project" value="UniProtKB-KW"/>
</dbReference>
<gene>
    <name evidence="2" type="ORF">Airi01_039240</name>
</gene>
<dbReference type="InterPro" id="IPR036237">
    <property type="entry name" value="Xyl_isomerase-like_sf"/>
</dbReference>
<evidence type="ECO:0000313" key="3">
    <source>
        <dbReference type="Proteomes" id="UP001165135"/>
    </source>
</evidence>
<dbReference type="SUPFAM" id="SSF51658">
    <property type="entry name" value="Xylose isomerase-like"/>
    <property type="match status" value="1"/>
</dbReference>
<evidence type="ECO:0000259" key="1">
    <source>
        <dbReference type="Pfam" id="PF01261"/>
    </source>
</evidence>
<feature type="domain" description="Xylose isomerase-like TIM barrel" evidence="1">
    <location>
        <begin position="57"/>
        <end position="234"/>
    </location>
</feature>
<proteinExistence type="predicted"/>
<sequence length="375" mass="40810">MRFRHPDGTLVHLAYCTNVHPAEDLDGVLAQLTRYAEPVRERLGAGTLGVGLWLAADVARALADDAALARLRGELAARGLEVVTLNGFPYRAFHAPVVKRAVYVPDWTERARLDYTLGLARILQRLLPDDAARGSISTLPLGWRTPWPAERDAAARRQLDLLARELARLDRPVRVAIEPEPGCVIETTSRLRRTLAQVDPEWIGSCLDLCHLAVGFEDPAAAVAAAKPVVKAQVSAALQADEPADPETRRALGAFAEPRFLHQTRAADGRAWDDLGEALSAGGPGPWRVHFHIPLHAKPEPPLATAHDTLTDTLGVLLGGPEALVDHLEVETYTWDVLPAEHRPGGARSLVDGIADELAWTRDRLLALGLREVIT</sequence>
<dbReference type="Proteomes" id="UP001165135">
    <property type="component" value="Unassembled WGS sequence"/>
</dbReference>
<dbReference type="RefSeq" id="WP_285622942.1">
    <property type="nucleotide sequence ID" value="NZ_BSTJ01000004.1"/>
</dbReference>
<dbReference type="Gene3D" id="3.20.20.150">
    <property type="entry name" value="Divalent-metal-dependent TIM barrel enzymes"/>
    <property type="match status" value="1"/>
</dbReference>
<dbReference type="NCBIfam" id="NF035939">
    <property type="entry name" value="TIM_EboE"/>
    <property type="match status" value="1"/>
</dbReference>